<dbReference type="Proteomes" id="UP000007431">
    <property type="component" value="Unassembled WGS sequence"/>
</dbReference>
<dbReference type="HOGENOM" id="CLU_860948_0_0_1"/>
<feature type="compositionally biased region" description="Basic and acidic residues" evidence="1">
    <location>
        <begin position="45"/>
        <end position="69"/>
    </location>
</feature>
<dbReference type="AlphaFoldDB" id="D8PXY6"/>
<proteinExistence type="predicted"/>
<feature type="region of interest" description="Disordered" evidence="1">
    <location>
        <begin position="1"/>
        <end position="78"/>
    </location>
</feature>
<evidence type="ECO:0000313" key="2">
    <source>
        <dbReference type="EMBL" id="EFI99159.1"/>
    </source>
</evidence>
<evidence type="ECO:0000256" key="1">
    <source>
        <dbReference type="SAM" id="MobiDB-lite"/>
    </source>
</evidence>
<dbReference type="EMBL" id="GL377304">
    <property type="protein sequence ID" value="EFI99159.1"/>
    <property type="molecule type" value="Genomic_DNA"/>
</dbReference>
<dbReference type="GeneID" id="9586624"/>
<dbReference type="VEuPathDB" id="FungiDB:SCHCODRAFT_02698425"/>
<dbReference type="InParanoid" id="D8PXY6"/>
<sequence length="323" mass="36349">MKCFDKLFGRHPQQPSSSATRPLHPQLRKEPSVSQLNPARIQQRRPLDRKLHGSRSFDKLNRMGRERRSSSAHAPYPLYTPIPTTTSTKHCSLPPTPQIIQIHKPASPTTPLVRPRRASYSAAPAAVHVSTPAPFLPQELSVPWASVADLHLTHRVFLSDCANALANAPHVRSATFDHVRADDTKVAPYEQLVLSQRFHMEFAARVHNLQVLRLLDVRCDVSRLLGALDAPALAHLEIRYNRALAIDGEEVSEILRYVRSHDKMYRQRMGRFLQTVKIRGTRIEGALYVFSAELLAKGGSDSERLRGSRDQYGRKVAMGFDIA</sequence>
<protein>
    <submittedName>
        <fullName evidence="2">Uncharacterized protein</fullName>
    </submittedName>
</protein>
<dbReference type="KEGG" id="scm:SCHCO_02698425"/>
<evidence type="ECO:0000313" key="3">
    <source>
        <dbReference type="Proteomes" id="UP000007431"/>
    </source>
</evidence>
<dbReference type="RefSeq" id="XP_003034062.1">
    <property type="nucleotide sequence ID" value="XM_003034016.1"/>
</dbReference>
<name>D8PXY6_SCHCM</name>
<organism evidence="3">
    <name type="scientific">Schizophyllum commune (strain H4-8 / FGSC 9210)</name>
    <name type="common">Split gill fungus</name>
    <dbReference type="NCBI Taxonomy" id="578458"/>
    <lineage>
        <taxon>Eukaryota</taxon>
        <taxon>Fungi</taxon>
        <taxon>Dikarya</taxon>
        <taxon>Basidiomycota</taxon>
        <taxon>Agaricomycotina</taxon>
        <taxon>Agaricomycetes</taxon>
        <taxon>Agaricomycetidae</taxon>
        <taxon>Agaricales</taxon>
        <taxon>Schizophyllaceae</taxon>
        <taxon>Schizophyllum</taxon>
    </lineage>
</organism>
<accession>D8PXY6</accession>
<dbReference type="OrthoDB" id="2911922at2759"/>
<reference evidence="2 3" key="1">
    <citation type="journal article" date="2010" name="Nat. Biotechnol.">
        <title>Genome sequence of the model mushroom Schizophyllum commune.</title>
        <authorList>
            <person name="Ohm R.A."/>
            <person name="de Jong J.F."/>
            <person name="Lugones L.G."/>
            <person name="Aerts A."/>
            <person name="Kothe E."/>
            <person name="Stajich J.E."/>
            <person name="de Vries R.P."/>
            <person name="Record E."/>
            <person name="Levasseur A."/>
            <person name="Baker S.E."/>
            <person name="Bartholomew K.A."/>
            <person name="Coutinho P.M."/>
            <person name="Erdmann S."/>
            <person name="Fowler T.J."/>
            <person name="Gathman A.C."/>
            <person name="Lombard V."/>
            <person name="Henrissat B."/>
            <person name="Knabe N."/>
            <person name="Kuees U."/>
            <person name="Lilly W.W."/>
            <person name="Lindquist E."/>
            <person name="Lucas S."/>
            <person name="Magnuson J.K."/>
            <person name="Piumi F."/>
            <person name="Raudaskoski M."/>
            <person name="Salamov A."/>
            <person name="Schmutz J."/>
            <person name="Schwarze F.W.M.R."/>
            <person name="vanKuyk P.A."/>
            <person name="Horton J.S."/>
            <person name="Grigoriev I.V."/>
            <person name="Woesten H.A.B."/>
        </authorList>
    </citation>
    <scope>NUCLEOTIDE SEQUENCE [LARGE SCALE GENOMIC DNA]</scope>
    <source>
        <strain evidence="3">H4-8 / FGSC 9210</strain>
    </source>
</reference>
<gene>
    <name evidence="2" type="ORF">SCHCODRAFT_233724</name>
</gene>
<keyword evidence="3" id="KW-1185">Reference proteome</keyword>